<evidence type="ECO:0000256" key="3">
    <source>
        <dbReference type="ARBA" id="ARBA00022605"/>
    </source>
</evidence>
<dbReference type="EMBL" id="SOAM01000001">
    <property type="protein sequence ID" value="TDS79736.1"/>
    <property type="molecule type" value="Genomic_DNA"/>
</dbReference>
<accession>A0A4R7FPY1</accession>
<evidence type="ECO:0000256" key="1">
    <source>
        <dbReference type="ARBA" id="ARBA00004741"/>
    </source>
</evidence>
<evidence type="ECO:0000259" key="8">
    <source>
        <dbReference type="PROSITE" id="PS51171"/>
    </source>
</evidence>
<dbReference type="RefSeq" id="WP_133764162.1">
    <property type="nucleotide sequence ID" value="NZ_BAAARP010000001.1"/>
</dbReference>
<evidence type="ECO:0000313" key="9">
    <source>
        <dbReference type="EMBL" id="TDS79736.1"/>
    </source>
</evidence>
<dbReference type="Proteomes" id="UP000295344">
    <property type="component" value="Unassembled WGS sequence"/>
</dbReference>
<feature type="domain" description="Prephenate dehydratase" evidence="8">
    <location>
        <begin position="486"/>
        <end position="666"/>
    </location>
</feature>
<dbReference type="GO" id="GO:0009094">
    <property type="term" value="P:L-phenylalanine biosynthetic process"/>
    <property type="evidence" value="ECO:0007669"/>
    <property type="project" value="UniProtKB-UniPathway"/>
</dbReference>
<dbReference type="SUPFAM" id="SSF53850">
    <property type="entry name" value="Periplasmic binding protein-like II"/>
    <property type="match status" value="1"/>
</dbReference>
<keyword evidence="10" id="KW-1185">Reference proteome</keyword>
<dbReference type="GO" id="GO:0005737">
    <property type="term" value="C:cytoplasm"/>
    <property type="evidence" value="ECO:0007669"/>
    <property type="project" value="TreeGrafter"/>
</dbReference>
<dbReference type="InterPro" id="IPR001086">
    <property type="entry name" value="Preph_deHydtase"/>
</dbReference>
<dbReference type="Gene3D" id="3.40.190.10">
    <property type="entry name" value="Periplasmic binding protein-like II"/>
    <property type="match status" value="2"/>
</dbReference>
<dbReference type="PANTHER" id="PTHR21022">
    <property type="entry name" value="PREPHENATE DEHYDRATASE P PROTEIN"/>
    <property type="match status" value="1"/>
</dbReference>
<protein>
    <recommendedName>
        <fullName evidence="2">prephenate dehydratase</fullName>
        <ecNumber evidence="2">4.2.1.51</ecNumber>
    </recommendedName>
</protein>
<evidence type="ECO:0000256" key="2">
    <source>
        <dbReference type="ARBA" id="ARBA00013147"/>
    </source>
</evidence>
<dbReference type="GO" id="GO:0004664">
    <property type="term" value="F:prephenate dehydratase activity"/>
    <property type="evidence" value="ECO:0007669"/>
    <property type="project" value="UniProtKB-EC"/>
</dbReference>
<evidence type="ECO:0000313" key="10">
    <source>
        <dbReference type="Proteomes" id="UP000295344"/>
    </source>
</evidence>
<organism evidence="9 10">
    <name type="scientific">Amnibacterium kyonggiense</name>
    <dbReference type="NCBI Taxonomy" id="595671"/>
    <lineage>
        <taxon>Bacteria</taxon>
        <taxon>Bacillati</taxon>
        <taxon>Actinomycetota</taxon>
        <taxon>Actinomycetes</taxon>
        <taxon>Micrococcales</taxon>
        <taxon>Microbacteriaceae</taxon>
        <taxon>Amnibacterium</taxon>
    </lineage>
</organism>
<keyword evidence="5" id="KW-0584">Phenylalanine biosynthesis</keyword>
<comment type="pathway">
    <text evidence="1">Amino-acid biosynthesis; L-phenylalanine biosynthesis; phenylpyruvate from prephenate: step 1/1.</text>
</comment>
<dbReference type="PANTHER" id="PTHR21022:SF19">
    <property type="entry name" value="PREPHENATE DEHYDRATASE-RELATED"/>
    <property type="match status" value="1"/>
</dbReference>
<dbReference type="Gene3D" id="1.10.3660.10">
    <property type="entry name" value="6-phosphogluconate dehydrogenase C-terminal like domain"/>
    <property type="match status" value="1"/>
</dbReference>
<evidence type="ECO:0000256" key="7">
    <source>
        <dbReference type="ARBA" id="ARBA00047848"/>
    </source>
</evidence>
<gene>
    <name evidence="9" type="ORF">CLV52_0278</name>
</gene>
<name>A0A4R7FPY1_9MICO</name>
<dbReference type="InterPro" id="IPR008927">
    <property type="entry name" value="6-PGluconate_DH-like_C_sf"/>
</dbReference>
<dbReference type="AlphaFoldDB" id="A0A4R7FPY1"/>
<reference evidence="9 10" key="1">
    <citation type="submission" date="2019-03" db="EMBL/GenBank/DDBJ databases">
        <title>Genomic Encyclopedia of Archaeal and Bacterial Type Strains, Phase II (KMG-II): from individual species to whole genera.</title>
        <authorList>
            <person name="Goeker M."/>
        </authorList>
    </citation>
    <scope>NUCLEOTIDE SEQUENCE [LARGE SCALE GENOMIC DNA]</scope>
    <source>
        <strain evidence="9 10">DSM 24782</strain>
    </source>
</reference>
<dbReference type="Pfam" id="PF00800">
    <property type="entry name" value="PDT"/>
    <property type="match status" value="1"/>
</dbReference>
<keyword evidence="3" id="KW-0028">Amino-acid biosynthesis</keyword>
<keyword evidence="6" id="KW-0456">Lyase</keyword>
<proteinExistence type="predicted"/>
<evidence type="ECO:0000256" key="4">
    <source>
        <dbReference type="ARBA" id="ARBA00023141"/>
    </source>
</evidence>
<dbReference type="OrthoDB" id="9802281at2"/>
<keyword evidence="4" id="KW-0057">Aromatic amino acid biosynthesis</keyword>
<sequence>MADGIEGLLVVVGAALGPGRWFADRLADGVRPAVLVDTAAAAGALRDRDDGTTLVATMGDDGAFTRVVDGSRIEPGVASTVVVAVPMAAVPQVLRELAVHTGPETDVVVVTSTMATTLDAARPLAGDVRLWAAHLLFDPNVTAVDGQGVFVAGEGAAPAWLEAAVVGSGGVLRSGTAEEHDAAMASVQATTHRTLVAFADAVTRSEVDLETLWTLRTPLFDSLFGLTARALDPRQQAAVVAVQAESGGTAGDLLRAALRDLEAEDFEASVVRVRDRITGALFEELQASATAGIQAAQARRRDISRRRRDGRLVGLRRVGTSGPVRVGRIVDVSPTRVELAVLLVGPPGRGALLDGPGLDNAQRLGVSMTVRRRSFGLGHIELVPEAELAAVLDEQLAFLGRDVRFLVPESVAGGGVARVVAQFDGLRDVRLVDEVVRTGQRSVVVHVGIRADRDVEATIEAVRREVEAAYAWPVGVARTLSRDVFDVAYLGPSGTFSEAAARQCATSVGLEAGNLLARATFPDVLAAIRPGTIAVLPISSSASGLVSRSVQALLDHDGALTASGVVDVAVRFDAYTAASRPLESYRGAQVFSHPQGLAQCTRFIARWGLRPVPTDSTAAALALALAADEPAVALGGAGLATGDLHVIEREVDDLSGSITRFVVLGAPGEFAPQRDGSDPTLRSVRIGARAADALPLLGGAGAAFSELLTDDAGRFLLISSATGGDAPGTRLLGTLPWSPRTPVVRVPSS</sequence>
<dbReference type="PROSITE" id="PS51171">
    <property type="entry name" value="PREPHENATE_DEHYDR_3"/>
    <property type="match status" value="1"/>
</dbReference>
<dbReference type="SUPFAM" id="SSF48179">
    <property type="entry name" value="6-phosphogluconate dehydrogenase C-terminal domain-like"/>
    <property type="match status" value="1"/>
</dbReference>
<evidence type="ECO:0000256" key="6">
    <source>
        <dbReference type="ARBA" id="ARBA00023239"/>
    </source>
</evidence>
<dbReference type="Gene3D" id="3.40.50.720">
    <property type="entry name" value="NAD(P)-binding Rossmann-like Domain"/>
    <property type="match status" value="1"/>
</dbReference>
<dbReference type="UniPathway" id="UPA00121">
    <property type="reaction ID" value="UER00345"/>
</dbReference>
<evidence type="ECO:0000256" key="5">
    <source>
        <dbReference type="ARBA" id="ARBA00023222"/>
    </source>
</evidence>
<dbReference type="EC" id="4.2.1.51" evidence="2"/>
<comment type="caution">
    <text evidence="9">The sequence shown here is derived from an EMBL/GenBank/DDBJ whole genome shotgun (WGS) entry which is preliminary data.</text>
</comment>
<comment type="catalytic activity">
    <reaction evidence="7">
        <text>prephenate + H(+) = 3-phenylpyruvate + CO2 + H2O</text>
        <dbReference type="Rhea" id="RHEA:21648"/>
        <dbReference type="ChEBI" id="CHEBI:15377"/>
        <dbReference type="ChEBI" id="CHEBI:15378"/>
        <dbReference type="ChEBI" id="CHEBI:16526"/>
        <dbReference type="ChEBI" id="CHEBI:18005"/>
        <dbReference type="ChEBI" id="CHEBI:29934"/>
        <dbReference type="EC" id="4.2.1.51"/>
    </reaction>
</comment>